<accession>A0ABU0DPH2</accession>
<feature type="chain" id="PRO_5046195077" evidence="1">
    <location>
        <begin position="39"/>
        <end position="161"/>
    </location>
</feature>
<dbReference type="EMBL" id="JAUSUH010000024">
    <property type="protein sequence ID" value="MDQ0350188.1"/>
    <property type="molecule type" value="Genomic_DNA"/>
</dbReference>
<feature type="signal peptide" evidence="1">
    <location>
        <begin position="1"/>
        <end position="38"/>
    </location>
</feature>
<protein>
    <submittedName>
        <fullName evidence="2">Uncharacterized protein</fullName>
    </submittedName>
</protein>
<dbReference type="RefSeq" id="WP_307064504.1">
    <property type="nucleotide sequence ID" value="NZ_JAUSUH010000024.1"/>
</dbReference>
<evidence type="ECO:0000313" key="2">
    <source>
        <dbReference type="EMBL" id="MDQ0350188.1"/>
    </source>
</evidence>
<gene>
    <name evidence="2" type="ORF">J2S76_004645</name>
</gene>
<comment type="caution">
    <text evidence="2">The sequence shown here is derived from an EMBL/GenBank/DDBJ whole genome shotgun (WGS) entry which is preliminary data.</text>
</comment>
<sequence length="161" mass="17218">MKLHRKTTGAGSPRAGRARFFNLIAGALLGLSMPPASAADLRTLQQAAGAVEAYEQSKDTCYYAPGVGEIVQRVNVHFERQNGFIWRGLREEAAPMIGMGVNMDRIIEQGREPAKADAQRLCDVVAINVGYLLAIGLMIVGPTAPGIEDLDCLSGGHGRVK</sequence>
<evidence type="ECO:0000256" key="1">
    <source>
        <dbReference type="SAM" id="SignalP"/>
    </source>
</evidence>
<organism evidence="2 3">
    <name type="scientific">Ancylobacter vacuolatus</name>
    <dbReference type="NCBI Taxonomy" id="223389"/>
    <lineage>
        <taxon>Bacteria</taxon>
        <taxon>Pseudomonadati</taxon>
        <taxon>Pseudomonadota</taxon>
        <taxon>Alphaproteobacteria</taxon>
        <taxon>Hyphomicrobiales</taxon>
        <taxon>Xanthobacteraceae</taxon>
        <taxon>Ancylobacter</taxon>
    </lineage>
</organism>
<name>A0ABU0DPH2_9HYPH</name>
<dbReference type="Proteomes" id="UP001238467">
    <property type="component" value="Unassembled WGS sequence"/>
</dbReference>
<evidence type="ECO:0000313" key="3">
    <source>
        <dbReference type="Proteomes" id="UP001238467"/>
    </source>
</evidence>
<keyword evidence="1" id="KW-0732">Signal</keyword>
<keyword evidence="3" id="KW-1185">Reference proteome</keyword>
<reference evidence="2 3" key="1">
    <citation type="submission" date="2023-07" db="EMBL/GenBank/DDBJ databases">
        <title>Genomic Encyclopedia of Type Strains, Phase IV (KMG-IV): sequencing the most valuable type-strain genomes for metagenomic binning, comparative biology and taxonomic classification.</title>
        <authorList>
            <person name="Goeker M."/>
        </authorList>
    </citation>
    <scope>NUCLEOTIDE SEQUENCE [LARGE SCALE GENOMIC DNA]</scope>
    <source>
        <strain evidence="2 3">DSM 1277</strain>
    </source>
</reference>
<proteinExistence type="predicted"/>